<dbReference type="Proteomes" id="UP000460751">
    <property type="component" value="Unassembled WGS sequence"/>
</dbReference>
<protein>
    <submittedName>
        <fullName evidence="3">PEP-CTERM sorting domain-containing protein</fullName>
    </submittedName>
</protein>
<evidence type="ECO:0000313" key="4">
    <source>
        <dbReference type="Proteomes" id="UP000460751"/>
    </source>
</evidence>
<dbReference type="EMBL" id="WMEX01000008">
    <property type="protein sequence ID" value="MYL27898.1"/>
    <property type="molecule type" value="Genomic_DNA"/>
</dbReference>
<reference evidence="3 4" key="1">
    <citation type="submission" date="2019-11" db="EMBL/GenBank/DDBJ databases">
        <title>Genome sequences of 17 halophilic strains isolated from different environments.</title>
        <authorList>
            <person name="Furrow R.E."/>
        </authorList>
    </citation>
    <scope>NUCLEOTIDE SEQUENCE [LARGE SCALE GENOMIC DNA]</scope>
    <source>
        <strain evidence="3 4">22507_15_FS</strain>
    </source>
</reference>
<dbReference type="NCBIfam" id="TIGR02595">
    <property type="entry name" value="PEP_CTERM"/>
    <property type="match status" value="1"/>
</dbReference>
<accession>A0A9X5B6W2</accession>
<dbReference type="RefSeq" id="WP_160899439.1">
    <property type="nucleotide sequence ID" value="NZ_WMEX01000008.1"/>
</dbReference>
<keyword evidence="1" id="KW-0812">Transmembrane</keyword>
<evidence type="ECO:0000256" key="1">
    <source>
        <dbReference type="SAM" id="Phobius"/>
    </source>
</evidence>
<sequence>MLKGKSINQVPEPGILALLGAGLLGIGARSRLKT</sequence>
<comment type="caution">
    <text evidence="3">The sequence shown here is derived from an EMBL/GenBank/DDBJ whole genome shotgun (WGS) entry which is preliminary data.</text>
</comment>
<keyword evidence="1" id="KW-0472">Membrane</keyword>
<gene>
    <name evidence="3" type="ORF">GLW01_13980</name>
</gene>
<feature type="domain" description="Ice-binding protein C-terminal" evidence="2">
    <location>
        <begin position="9"/>
        <end position="31"/>
    </location>
</feature>
<name>A0A9X5B6W2_9GAMM</name>
<keyword evidence="4" id="KW-1185">Reference proteome</keyword>
<evidence type="ECO:0000259" key="2">
    <source>
        <dbReference type="Pfam" id="PF07589"/>
    </source>
</evidence>
<evidence type="ECO:0000313" key="3">
    <source>
        <dbReference type="EMBL" id="MYL27898.1"/>
    </source>
</evidence>
<organism evidence="3 4">
    <name type="scientific">Vreelandella halophila</name>
    <dbReference type="NCBI Taxonomy" id="86177"/>
    <lineage>
        <taxon>Bacteria</taxon>
        <taxon>Pseudomonadati</taxon>
        <taxon>Pseudomonadota</taxon>
        <taxon>Gammaproteobacteria</taxon>
        <taxon>Oceanospirillales</taxon>
        <taxon>Halomonadaceae</taxon>
        <taxon>Vreelandella</taxon>
    </lineage>
</organism>
<dbReference type="Pfam" id="PF07589">
    <property type="entry name" value="PEP-CTERM"/>
    <property type="match status" value="1"/>
</dbReference>
<keyword evidence="1" id="KW-1133">Transmembrane helix</keyword>
<dbReference type="AlphaFoldDB" id="A0A9X5B6W2"/>
<feature type="transmembrane region" description="Helical" evidence="1">
    <location>
        <begin position="15"/>
        <end position="32"/>
    </location>
</feature>
<dbReference type="InterPro" id="IPR013424">
    <property type="entry name" value="Ice-binding_C"/>
</dbReference>
<proteinExistence type="predicted"/>